<proteinExistence type="evidence at protein level"/>
<accession>Q9S8K0</accession>
<protein>
    <submittedName>
        <fullName>10 kDa C-II-like bowman-birk proteinase inhibitor</fullName>
    </submittedName>
</protein>
<dbReference type="AlphaFoldDB" id="Q9S8K0"/>
<organism>
    <name type="scientific">Solanum tuberosum</name>
    <name type="common">Potato</name>
    <dbReference type="NCBI Taxonomy" id="4113"/>
    <lineage>
        <taxon>Eukaryota</taxon>
        <taxon>Viridiplantae</taxon>
        <taxon>Streptophyta</taxon>
        <taxon>Embryophyta</taxon>
        <taxon>Tracheophyta</taxon>
        <taxon>Spermatophyta</taxon>
        <taxon>Magnoliopsida</taxon>
        <taxon>eudicotyledons</taxon>
        <taxon>Gunneridae</taxon>
        <taxon>Pentapetalae</taxon>
        <taxon>asterids</taxon>
        <taxon>lamiids</taxon>
        <taxon>Solanales</taxon>
        <taxon>Solanaceae</taxon>
        <taxon>Solanoideae</taxon>
        <taxon>Solaneae</taxon>
        <taxon>Solanum</taxon>
    </lineage>
</organism>
<reference key="1">
    <citation type="journal article" date="1994" name="Plant Mol. Biol.">
        <title>Detection of immunologically related Kunitz and Bowman-Birk proteinase inhibitors expressed during potato tuber development.</title>
        <authorList>
            <person name="Mitsumori C."/>
            <person name="Yamagishi K."/>
            <person name="Fujino K."/>
            <person name="Kikuta Y."/>
        </authorList>
    </citation>
    <scope>PROTEIN SEQUENCE</scope>
</reference>
<feature type="region of interest" description="Disordered" evidence="1">
    <location>
        <begin position="1"/>
        <end position="20"/>
    </location>
</feature>
<dbReference type="PIR" id="S50743">
    <property type="entry name" value="S50743"/>
</dbReference>
<keyword id="KW-0903">Direct protein sequencing</keyword>
<sequence>DDESSKPCDDEEAATKSNPP</sequence>
<name>Q9S8K0_SOLTU</name>
<evidence type="ECO:0000256" key="1">
    <source>
        <dbReference type="SAM" id="MobiDB-lite"/>
    </source>
</evidence>